<evidence type="ECO:0000313" key="1">
    <source>
        <dbReference type="EMBL" id="JAS34440.1"/>
    </source>
</evidence>
<accession>A0A1B6E937</accession>
<protein>
    <submittedName>
        <fullName evidence="1">Uncharacterized protein</fullName>
    </submittedName>
</protein>
<organism evidence="1">
    <name type="scientific">Clastoptera arizonana</name>
    <name type="common">Arizona spittle bug</name>
    <dbReference type="NCBI Taxonomy" id="38151"/>
    <lineage>
        <taxon>Eukaryota</taxon>
        <taxon>Metazoa</taxon>
        <taxon>Ecdysozoa</taxon>
        <taxon>Arthropoda</taxon>
        <taxon>Hexapoda</taxon>
        <taxon>Insecta</taxon>
        <taxon>Pterygota</taxon>
        <taxon>Neoptera</taxon>
        <taxon>Paraneoptera</taxon>
        <taxon>Hemiptera</taxon>
        <taxon>Auchenorrhyncha</taxon>
        <taxon>Cercopoidea</taxon>
        <taxon>Clastopteridae</taxon>
        <taxon>Clastoptera</taxon>
    </lineage>
</organism>
<proteinExistence type="predicted"/>
<dbReference type="AlphaFoldDB" id="A0A1B6E937"/>
<feature type="non-terminal residue" evidence="1">
    <location>
        <position position="1"/>
    </location>
</feature>
<dbReference type="EMBL" id="GEDC01002858">
    <property type="protein sequence ID" value="JAS34440.1"/>
    <property type="molecule type" value="Transcribed_RNA"/>
</dbReference>
<sequence>FEMLRYGLASIVVTTVLVQGTDFNGPKILSAPIFYNLESILKVFETQKHFMPREVELVLKTFYEDCVFASDVYPEKNFRKSFIVIEGDNRDSRENIGHKLADRIGGRFLQIPPKCLANFTQLFSGGTMLRRAFFALSLYTAAYNVRQLWARNTPVVMNGYWTDQAAFILGKIYRSASHLPPAGSNLYRFPDDLMAPDLICYINYYGSLNNPGALDHGPQWRPKMLQIYQRFADQQVIVIDGSLGVTRSAETIHNYMVKLLPDRCDLSINAPSNISCI</sequence>
<name>A0A1B6E937_9HEMI</name>
<reference evidence="1" key="1">
    <citation type="submission" date="2015-12" db="EMBL/GenBank/DDBJ databases">
        <title>De novo transcriptome assembly of four potential Pierce s Disease insect vectors from Arizona vineyards.</title>
        <authorList>
            <person name="Tassone E.E."/>
        </authorList>
    </citation>
    <scope>NUCLEOTIDE SEQUENCE</scope>
</reference>
<gene>
    <name evidence="1" type="ORF">g.2761</name>
</gene>